<dbReference type="Proteomes" id="UP000789595">
    <property type="component" value="Unassembled WGS sequence"/>
</dbReference>
<dbReference type="OrthoDB" id="205087at2759"/>
<accession>A0A8J2SRT5</accession>
<evidence type="ECO:0008006" key="4">
    <source>
        <dbReference type="Google" id="ProtNLM"/>
    </source>
</evidence>
<reference evidence="2" key="1">
    <citation type="submission" date="2021-11" db="EMBL/GenBank/DDBJ databases">
        <authorList>
            <consortium name="Genoscope - CEA"/>
            <person name="William W."/>
        </authorList>
    </citation>
    <scope>NUCLEOTIDE SEQUENCE</scope>
</reference>
<keyword evidence="1" id="KW-0732">Signal</keyword>
<evidence type="ECO:0000313" key="3">
    <source>
        <dbReference type="Proteomes" id="UP000789595"/>
    </source>
</evidence>
<keyword evidence="3" id="KW-1185">Reference proteome</keyword>
<feature type="signal peptide" evidence="1">
    <location>
        <begin position="1"/>
        <end position="22"/>
    </location>
</feature>
<feature type="chain" id="PRO_5035227546" description="PsbP C-terminal domain-containing protein" evidence="1">
    <location>
        <begin position="23"/>
        <end position="215"/>
    </location>
</feature>
<comment type="caution">
    <text evidence="2">The sequence shown here is derived from an EMBL/GenBank/DDBJ whole genome shotgun (WGS) entry which is preliminary data.</text>
</comment>
<gene>
    <name evidence="2" type="ORF">PECAL_3P14880</name>
</gene>
<proteinExistence type="predicted"/>
<evidence type="ECO:0000256" key="1">
    <source>
        <dbReference type="SAM" id="SignalP"/>
    </source>
</evidence>
<name>A0A8J2SRT5_9STRA</name>
<dbReference type="AlphaFoldDB" id="A0A8J2SRT5"/>
<organism evidence="2 3">
    <name type="scientific">Pelagomonas calceolata</name>
    <dbReference type="NCBI Taxonomy" id="35677"/>
    <lineage>
        <taxon>Eukaryota</taxon>
        <taxon>Sar</taxon>
        <taxon>Stramenopiles</taxon>
        <taxon>Ochrophyta</taxon>
        <taxon>Pelagophyceae</taxon>
        <taxon>Pelagomonadales</taxon>
        <taxon>Pelagomonadaceae</taxon>
        <taxon>Pelagomonas</taxon>
    </lineage>
</organism>
<sequence>MLRTRSHTMLWCLSAVLVSTNAHKLGLSRRTALGAGVSAAFAAPAHAASENFVNFEDGTIGLRFQYPKGWRCRGTGALMGLVAGNRVTTCTDESAKDGAVIGIEARMVPANDQLYVDIEKALTETDVKEMVVPPGTPADVAVATKGERKAYVLTSEQAQQKVVDVFTVHAGEAGQYWAVTVSAAAPAQKWPAGLDGVLDSVAFFRPNTDTPFRPG</sequence>
<protein>
    <recommendedName>
        <fullName evidence="4">PsbP C-terminal domain-containing protein</fullName>
    </recommendedName>
</protein>
<evidence type="ECO:0000313" key="2">
    <source>
        <dbReference type="EMBL" id="CAH0371539.1"/>
    </source>
</evidence>
<dbReference type="EMBL" id="CAKKNE010000003">
    <property type="protein sequence ID" value="CAH0371539.1"/>
    <property type="molecule type" value="Genomic_DNA"/>
</dbReference>